<dbReference type="InterPro" id="IPR002164">
    <property type="entry name" value="NAP_family"/>
</dbReference>
<accession>A0A504YV15</accession>
<dbReference type="InterPro" id="IPR037231">
    <property type="entry name" value="NAP-like_sf"/>
</dbReference>
<evidence type="ECO:0000256" key="1">
    <source>
        <dbReference type="ARBA" id="ARBA00009947"/>
    </source>
</evidence>
<dbReference type="Gene3D" id="1.20.5.1500">
    <property type="match status" value="1"/>
</dbReference>
<dbReference type="Proteomes" id="UP000316759">
    <property type="component" value="Unassembled WGS sequence"/>
</dbReference>
<comment type="caution">
    <text evidence="5">The sequence shown here is derived from an EMBL/GenBank/DDBJ whole genome shotgun (WGS) entry which is preliminary data.</text>
</comment>
<dbReference type="GO" id="GO:0005634">
    <property type="term" value="C:nucleus"/>
    <property type="evidence" value="ECO:0007669"/>
    <property type="project" value="InterPro"/>
</dbReference>
<evidence type="ECO:0000256" key="3">
    <source>
        <dbReference type="SAM" id="MobiDB-lite"/>
    </source>
</evidence>
<feature type="compositionally biased region" description="Basic residues" evidence="3">
    <location>
        <begin position="324"/>
        <end position="334"/>
    </location>
</feature>
<evidence type="ECO:0000256" key="2">
    <source>
        <dbReference type="RuleBase" id="RU003876"/>
    </source>
</evidence>
<feature type="region of interest" description="Disordered" evidence="3">
    <location>
        <begin position="319"/>
        <end position="347"/>
    </location>
</feature>
<dbReference type="SUPFAM" id="SSF143113">
    <property type="entry name" value="NAP-like"/>
    <property type="match status" value="1"/>
</dbReference>
<evidence type="ECO:0000313" key="5">
    <source>
        <dbReference type="EMBL" id="TPP61817.1"/>
    </source>
</evidence>
<comment type="similarity">
    <text evidence="1 2">Belongs to the nucleosome assembly protein (NAP) family.</text>
</comment>
<evidence type="ECO:0000313" key="6">
    <source>
        <dbReference type="Proteomes" id="UP000316759"/>
    </source>
</evidence>
<dbReference type="Pfam" id="PF00956">
    <property type="entry name" value="NAP"/>
    <property type="match status" value="1"/>
</dbReference>
<dbReference type="PANTHER" id="PTHR11875">
    <property type="entry name" value="TESTIS-SPECIFIC Y-ENCODED PROTEIN"/>
    <property type="match status" value="1"/>
</dbReference>
<dbReference type="GO" id="GO:0006334">
    <property type="term" value="P:nucleosome assembly"/>
    <property type="evidence" value="ECO:0007669"/>
    <property type="project" value="InterPro"/>
</dbReference>
<evidence type="ECO:0000256" key="4">
    <source>
        <dbReference type="SAM" id="SignalP"/>
    </source>
</evidence>
<keyword evidence="4" id="KW-0732">Signal</keyword>
<feature type="signal peptide" evidence="4">
    <location>
        <begin position="1"/>
        <end position="16"/>
    </location>
</feature>
<sequence length="347" mass="39932">MAECLVLLFLTARTCGHSCVGIRHAMSEVRHSKEDGDDSKLDSSGPVASSLEDSKANVLEDYYKLPPAVKRRVRALKKLQYETMTIDAAFYKELFELEIKYDLQHQGVFQRRKEIVTGQHEPADDECDWPSDNENVTADGDEVEKLCDDVEKKAAFQASDSGDNENLKGIPEFWLKTLRNVSLLDEMIKEHDVDILKHLIDVRCILHNDEPGFSIEFHFSPNKYFVDKVLTKRYFFDYEISRDEPFEYEGPEIVRTKGCAINWNPGKNVTVKLIKKVQKKKSGNAKRTITKSVQEDSFFNFFDPPSEALTDDLKDEEVHELNQRHHRGRHHKRAGNAPSEVPECKQQ</sequence>
<reference evidence="5 6" key="1">
    <citation type="submission" date="2019-04" db="EMBL/GenBank/DDBJ databases">
        <title>Annotation for the trematode Fasciola gigantica.</title>
        <authorList>
            <person name="Choi Y.-J."/>
        </authorList>
    </citation>
    <scope>NUCLEOTIDE SEQUENCE [LARGE SCALE GENOMIC DNA]</scope>
    <source>
        <strain evidence="5">Uganda_cow_1</strain>
    </source>
</reference>
<dbReference type="EMBL" id="SUNJ01007654">
    <property type="protein sequence ID" value="TPP61817.1"/>
    <property type="molecule type" value="Genomic_DNA"/>
</dbReference>
<dbReference type="FunFam" id="1.20.5.1500:FF:000001">
    <property type="entry name" value="Nucleosome assembly protein 1-like 1"/>
    <property type="match status" value="1"/>
</dbReference>
<keyword evidence="6" id="KW-1185">Reference proteome</keyword>
<dbReference type="STRING" id="46835.A0A504YV15"/>
<protein>
    <submittedName>
        <fullName evidence="5">Nucleosome assembly protein 1</fullName>
    </submittedName>
</protein>
<dbReference type="OrthoDB" id="27325at2759"/>
<organism evidence="5 6">
    <name type="scientific">Fasciola gigantica</name>
    <name type="common">Giant liver fluke</name>
    <dbReference type="NCBI Taxonomy" id="46835"/>
    <lineage>
        <taxon>Eukaryota</taxon>
        <taxon>Metazoa</taxon>
        <taxon>Spiralia</taxon>
        <taxon>Lophotrochozoa</taxon>
        <taxon>Platyhelminthes</taxon>
        <taxon>Trematoda</taxon>
        <taxon>Digenea</taxon>
        <taxon>Plagiorchiida</taxon>
        <taxon>Echinostomata</taxon>
        <taxon>Echinostomatoidea</taxon>
        <taxon>Fasciolidae</taxon>
        <taxon>Fasciola</taxon>
    </lineage>
</organism>
<dbReference type="AlphaFoldDB" id="A0A504YV15"/>
<feature type="chain" id="PRO_5021350821" evidence="4">
    <location>
        <begin position="17"/>
        <end position="347"/>
    </location>
</feature>
<proteinExistence type="inferred from homology"/>
<gene>
    <name evidence="5" type="ORF">FGIG_11555</name>
</gene>
<name>A0A504YV15_FASGI</name>
<dbReference type="Gene3D" id="3.30.1120.90">
    <property type="entry name" value="Nucleosome assembly protein"/>
    <property type="match status" value="1"/>
</dbReference>